<dbReference type="InterPro" id="IPR041682">
    <property type="entry name" value="AAA_14"/>
</dbReference>
<dbReference type="Gene3D" id="3.40.50.300">
    <property type="entry name" value="P-loop containing nucleotide triphosphate hydrolases"/>
    <property type="match status" value="1"/>
</dbReference>
<dbReference type="SUPFAM" id="SSF52540">
    <property type="entry name" value="P-loop containing nucleoside triphosphate hydrolases"/>
    <property type="match status" value="1"/>
</dbReference>
<dbReference type="InterPro" id="IPR025420">
    <property type="entry name" value="DUF4143"/>
</dbReference>
<proteinExistence type="predicted"/>
<protein>
    <recommendedName>
        <fullName evidence="5">AAA+ ATPase domain-containing protein</fullName>
    </recommendedName>
</protein>
<dbReference type="PANTHER" id="PTHR43566:SF1">
    <property type="entry name" value="AAA+ ATPASE DOMAIN-CONTAINING PROTEIN"/>
    <property type="match status" value="1"/>
</dbReference>
<keyword evidence="4" id="KW-1185">Reference proteome</keyword>
<feature type="domain" description="DUF4143" evidence="2">
    <location>
        <begin position="183"/>
        <end position="339"/>
    </location>
</feature>
<dbReference type="EMBL" id="FQZE01000029">
    <property type="protein sequence ID" value="SHJ76791.1"/>
    <property type="molecule type" value="Genomic_DNA"/>
</dbReference>
<accession>A0A1M6LZY4</accession>
<evidence type="ECO:0008006" key="5">
    <source>
        <dbReference type="Google" id="ProtNLM"/>
    </source>
</evidence>
<dbReference type="PANTHER" id="PTHR43566">
    <property type="entry name" value="CONSERVED PROTEIN"/>
    <property type="match status" value="1"/>
</dbReference>
<dbReference type="Pfam" id="PF13173">
    <property type="entry name" value="AAA_14"/>
    <property type="match status" value="1"/>
</dbReference>
<dbReference type="Pfam" id="PF13635">
    <property type="entry name" value="DUF4143"/>
    <property type="match status" value="1"/>
</dbReference>
<evidence type="ECO:0000313" key="3">
    <source>
        <dbReference type="EMBL" id="SHJ76791.1"/>
    </source>
</evidence>
<evidence type="ECO:0000313" key="4">
    <source>
        <dbReference type="Proteomes" id="UP000184050"/>
    </source>
</evidence>
<dbReference type="OrthoDB" id="9778168at2"/>
<reference evidence="3 4" key="1">
    <citation type="submission" date="2016-11" db="EMBL/GenBank/DDBJ databases">
        <authorList>
            <person name="Jaros S."/>
            <person name="Januszkiewicz K."/>
            <person name="Wedrychowicz H."/>
        </authorList>
    </citation>
    <scope>NUCLEOTIDE SEQUENCE [LARGE SCALE GENOMIC DNA]</scope>
    <source>
        <strain evidence="3 4">DSM 27063</strain>
    </source>
</reference>
<sequence>MYNRYLTDRIIKRIGSGKAIVVIGPRQVGKTTMIESILKSNDYLLLDGDDPKTRTLLTGPTTQQIRSILGKYKYIFIDEAQRIEGIGLTMKIITDRFKDVQLFTSGSSSFDLSNKINEPLTGRKWEYQLFPISWEEYENHHGYLYAEQDIENRLLYGFYPDVLNNVGDEIGILRNLVNSYLYKDILSFADIRKPEILDKLVQALALQIGSEVNYSELSQIVNVDKKTISKYIDILQKGYIVFKLSSFSRNVRNEIKTNKKIYFYDNGIRNMVIGNFNPLSLRTDKGALWENFLISERIKQIEYKESLARTYFWRTRQQQEVDFVEEYEGKIFGYEFKWNKKKIQKLPKTFTKAYNSENKVIDRNNFRDFVTINK</sequence>
<dbReference type="RefSeq" id="WP_073172021.1">
    <property type="nucleotide sequence ID" value="NZ_FQZE01000029.1"/>
</dbReference>
<dbReference type="Proteomes" id="UP000184050">
    <property type="component" value="Unassembled WGS sequence"/>
</dbReference>
<feature type="domain" description="AAA" evidence="1">
    <location>
        <begin position="18"/>
        <end position="137"/>
    </location>
</feature>
<evidence type="ECO:0000259" key="1">
    <source>
        <dbReference type="Pfam" id="PF13173"/>
    </source>
</evidence>
<dbReference type="AlphaFoldDB" id="A0A1M6LZY4"/>
<gene>
    <name evidence="3" type="ORF">SAMN05444280_12920</name>
</gene>
<dbReference type="InterPro" id="IPR027417">
    <property type="entry name" value="P-loop_NTPase"/>
</dbReference>
<evidence type="ECO:0000259" key="2">
    <source>
        <dbReference type="Pfam" id="PF13635"/>
    </source>
</evidence>
<dbReference type="STRING" id="1168035.SAMN05444280_12920"/>
<name>A0A1M6LZY4_9BACT</name>
<organism evidence="3 4">
    <name type="scientific">Tangfeifania diversioriginum</name>
    <dbReference type="NCBI Taxonomy" id="1168035"/>
    <lineage>
        <taxon>Bacteria</taxon>
        <taxon>Pseudomonadati</taxon>
        <taxon>Bacteroidota</taxon>
        <taxon>Bacteroidia</taxon>
        <taxon>Marinilabiliales</taxon>
        <taxon>Prolixibacteraceae</taxon>
        <taxon>Tangfeifania</taxon>
    </lineage>
</organism>